<dbReference type="PROSITE" id="PS50977">
    <property type="entry name" value="HTH_TETR_2"/>
    <property type="match status" value="1"/>
</dbReference>
<dbReference type="Pfam" id="PF14278">
    <property type="entry name" value="TetR_C_8"/>
    <property type="match status" value="1"/>
</dbReference>
<dbReference type="Pfam" id="PF00440">
    <property type="entry name" value="TetR_N"/>
    <property type="match status" value="1"/>
</dbReference>
<evidence type="ECO:0000256" key="1">
    <source>
        <dbReference type="ARBA" id="ARBA00023125"/>
    </source>
</evidence>
<reference evidence="4 5" key="1">
    <citation type="submission" date="2016-08" db="EMBL/GenBank/DDBJ databases">
        <title>Genome sequencing of Paenibacillus sp. TI45-13ar, isolated from Korean traditional nuruk.</title>
        <authorList>
            <person name="Kim S.-J."/>
        </authorList>
    </citation>
    <scope>NUCLEOTIDE SEQUENCE [LARGE SCALE GENOMIC DNA]</scope>
    <source>
        <strain evidence="4 5">TI45-13ar</strain>
    </source>
</reference>
<keyword evidence="5" id="KW-1185">Reference proteome</keyword>
<dbReference type="STRING" id="1886670.PTI45_03404"/>
<dbReference type="InterPro" id="IPR009057">
    <property type="entry name" value="Homeodomain-like_sf"/>
</dbReference>
<dbReference type="PANTHER" id="PTHR43479">
    <property type="entry name" value="ACREF/ENVCD OPERON REPRESSOR-RELATED"/>
    <property type="match status" value="1"/>
</dbReference>
<dbReference type="InterPro" id="IPR001647">
    <property type="entry name" value="HTH_TetR"/>
</dbReference>
<dbReference type="InterPro" id="IPR039532">
    <property type="entry name" value="TetR_C_Firmicutes"/>
</dbReference>
<organism evidence="4 5">
    <name type="scientific">Paenibacillus nuruki</name>
    <dbReference type="NCBI Taxonomy" id="1886670"/>
    <lineage>
        <taxon>Bacteria</taxon>
        <taxon>Bacillati</taxon>
        <taxon>Bacillota</taxon>
        <taxon>Bacilli</taxon>
        <taxon>Bacillales</taxon>
        <taxon>Paenibacillaceae</taxon>
        <taxon>Paenibacillus</taxon>
    </lineage>
</organism>
<feature type="DNA-binding region" description="H-T-H motif" evidence="2">
    <location>
        <begin position="34"/>
        <end position="53"/>
    </location>
</feature>
<dbReference type="SUPFAM" id="SSF46689">
    <property type="entry name" value="Homeodomain-like"/>
    <property type="match status" value="1"/>
</dbReference>
<keyword evidence="1 2" id="KW-0238">DNA-binding</keyword>
<feature type="domain" description="HTH tetR-type" evidence="3">
    <location>
        <begin position="11"/>
        <end position="71"/>
    </location>
</feature>
<evidence type="ECO:0000313" key="5">
    <source>
        <dbReference type="Proteomes" id="UP000094578"/>
    </source>
</evidence>
<dbReference type="RefSeq" id="WP_069328785.1">
    <property type="nucleotide sequence ID" value="NZ_MDER01000064.1"/>
</dbReference>
<dbReference type="Proteomes" id="UP000094578">
    <property type="component" value="Unassembled WGS sequence"/>
</dbReference>
<dbReference type="GO" id="GO:0003677">
    <property type="term" value="F:DNA binding"/>
    <property type="evidence" value="ECO:0007669"/>
    <property type="project" value="UniProtKB-UniRule"/>
</dbReference>
<accession>A0A1E3L0F2</accession>
<gene>
    <name evidence="4" type="ORF">PTI45_03404</name>
</gene>
<protein>
    <recommendedName>
        <fullName evidence="3">HTH tetR-type domain-containing protein</fullName>
    </recommendedName>
</protein>
<evidence type="ECO:0000313" key="4">
    <source>
        <dbReference type="EMBL" id="ODP27279.1"/>
    </source>
</evidence>
<name>A0A1E3L0F2_9BACL</name>
<dbReference type="EMBL" id="MDER01000064">
    <property type="protein sequence ID" value="ODP27279.1"/>
    <property type="molecule type" value="Genomic_DNA"/>
</dbReference>
<dbReference type="PANTHER" id="PTHR43479:SF7">
    <property type="entry name" value="TETR-FAMILY TRANSCRIPTIONAL REGULATOR"/>
    <property type="match status" value="1"/>
</dbReference>
<evidence type="ECO:0000259" key="3">
    <source>
        <dbReference type="PROSITE" id="PS50977"/>
    </source>
</evidence>
<proteinExistence type="predicted"/>
<dbReference type="Gene3D" id="1.10.357.10">
    <property type="entry name" value="Tetracycline Repressor, domain 2"/>
    <property type="match status" value="1"/>
</dbReference>
<dbReference type="InterPro" id="IPR050624">
    <property type="entry name" value="HTH-type_Tx_Regulator"/>
</dbReference>
<dbReference type="AlphaFoldDB" id="A0A1E3L0F2"/>
<evidence type="ECO:0000256" key="2">
    <source>
        <dbReference type="PROSITE-ProRule" id="PRU00335"/>
    </source>
</evidence>
<comment type="caution">
    <text evidence="4">The sequence shown here is derived from an EMBL/GenBank/DDBJ whole genome shotgun (WGS) entry which is preliminary data.</text>
</comment>
<sequence length="200" mass="23344">MNKPKIDLRIVKTRKAIKDSFLTLIQTKGYDRITIQDIADQAIINRNTFYLHYIDKPDLMEKLCIEHIDLLNICLPEYTEDVQNEDPSFMVIALKSLFLILEEHVVFFRTMLTHEIEPSFSSYLKDHFKQIILSGLDTPPDNLKIQISLEYMVSGLVGAISLWIKEPEHYSIDEWIEQLSNIHFNNILDLIRSINGHSVQ</sequence>